<sequence length="50" mass="5319">MLLLCFRLQAAVGPSHFETIKRAPVLATLPQDEARDIADNVLPDGSASGL</sequence>
<reference evidence="1" key="1">
    <citation type="submission" date="2023-07" db="EMBL/GenBank/DDBJ databases">
        <title>Sorghum-associated microbial communities from plants grown in Nebraska, USA.</title>
        <authorList>
            <person name="Schachtman D."/>
        </authorList>
    </citation>
    <scope>NUCLEOTIDE SEQUENCE</scope>
    <source>
        <strain evidence="1">DS1061</strain>
    </source>
</reference>
<accession>A0AB73IPB0</accession>
<dbReference type="EMBL" id="JAURTK010000036">
    <property type="protein sequence ID" value="MDP9651862.1"/>
    <property type="molecule type" value="Genomic_DNA"/>
</dbReference>
<dbReference type="RefSeq" id="WP_392396383.1">
    <property type="nucleotide sequence ID" value="NZ_JAURTK010000036.1"/>
</dbReference>
<dbReference type="Proteomes" id="UP001229486">
    <property type="component" value="Unassembled WGS sequence"/>
</dbReference>
<comment type="caution">
    <text evidence="1">The sequence shown here is derived from an EMBL/GenBank/DDBJ whole genome shotgun (WGS) entry which is preliminary data.</text>
</comment>
<gene>
    <name evidence="1" type="ORF">J2793_007337</name>
</gene>
<name>A0AB73IPB0_9BURK</name>
<organism evidence="1 2">
    <name type="scientific">Paraburkholderia caledonica</name>
    <dbReference type="NCBI Taxonomy" id="134536"/>
    <lineage>
        <taxon>Bacteria</taxon>
        <taxon>Pseudomonadati</taxon>
        <taxon>Pseudomonadota</taxon>
        <taxon>Betaproteobacteria</taxon>
        <taxon>Burkholderiales</taxon>
        <taxon>Burkholderiaceae</taxon>
        <taxon>Paraburkholderia</taxon>
    </lineage>
</organism>
<evidence type="ECO:0000313" key="2">
    <source>
        <dbReference type="Proteomes" id="UP001229486"/>
    </source>
</evidence>
<proteinExistence type="predicted"/>
<protein>
    <submittedName>
        <fullName evidence="1">Uncharacterized protein</fullName>
    </submittedName>
</protein>
<evidence type="ECO:0000313" key="1">
    <source>
        <dbReference type="EMBL" id="MDP9651862.1"/>
    </source>
</evidence>
<dbReference type="AlphaFoldDB" id="A0AB73IPB0"/>